<dbReference type="SFLD" id="SFLDG00358">
    <property type="entry name" value="Main_(cytGST)"/>
    <property type="match status" value="1"/>
</dbReference>
<dbReference type="SUPFAM" id="SSF52833">
    <property type="entry name" value="Thioredoxin-like"/>
    <property type="match status" value="1"/>
</dbReference>
<dbReference type="PANTHER" id="PTHR44051:SF8">
    <property type="entry name" value="GLUTATHIONE S-TRANSFERASE GSTA"/>
    <property type="match status" value="1"/>
</dbReference>
<protein>
    <recommendedName>
        <fullName evidence="6">Glutathione S-transferase</fullName>
    </recommendedName>
</protein>
<evidence type="ECO:0000256" key="1">
    <source>
        <dbReference type="ARBA" id="ARBA00007409"/>
    </source>
</evidence>
<dbReference type="Gene3D" id="3.40.30.10">
    <property type="entry name" value="Glutaredoxin"/>
    <property type="match status" value="1"/>
</dbReference>
<dbReference type="EMBL" id="KV460277">
    <property type="protein sequence ID" value="OBT91930.1"/>
    <property type="molecule type" value="Genomic_DNA"/>
</dbReference>
<dbReference type="CDD" id="cd03057">
    <property type="entry name" value="GST_N_Beta"/>
    <property type="match status" value="1"/>
</dbReference>
<dbReference type="STRING" id="342668.A0A1B8G7W9"/>
<reference evidence="4 5" key="1">
    <citation type="submission" date="2016-03" db="EMBL/GenBank/DDBJ databases">
        <title>Comparative genomics of Pseudogymnoascus destructans, the fungus causing white-nose syndrome of bats.</title>
        <authorList>
            <person name="Palmer J.M."/>
            <person name="Drees K.P."/>
            <person name="Foster J.T."/>
            <person name="Lindner D.L."/>
        </authorList>
    </citation>
    <scope>NUCLEOTIDE SEQUENCE [LARGE SCALE GENOMIC DNA]</scope>
    <source>
        <strain evidence="4 5">UAMH 10579</strain>
    </source>
</reference>
<dbReference type="PROSITE" id="PS50404">
    <property type="entry name" value="GST_NTER"/>
    <property type="match status" value="1"/>
</dbReference>
<dbReference type="SFLD" id="SFLDG01150">
    <property type="entry name" value="Main.1:_Beta-like"/>
    <property type="match status" value="1"/>
</dbReference>
<feature type="domain" description="GST N-terminal" evidence="2">
    <location>
        <begin position="1"/>
        <end position="80"/>
    </location>
</feature>
<name>A0A1B8G7W9_9PEZI</name>
<dbReference type="GeneID" id="84234268"/>
<sequence length="213" mass="23583">MAPIKLWYSSGACSLAPHILLNEAGIEFESVKLDVHAGYPEEFRHINPKMKVPVLLIDGQTITENPAIMTAISQLVPDKHLLGKTNLEIVRAYEWMNWISGVVHGQAFGGLFRPHRYSDDTTTYPSIKARAILTVQECFATIDQDLSSEHAVGSDFTAVDAYLYVFHRWGSSLGIDMKGKYPKYTGLVVNLAKRESVQAALKAEGIESHVPLA</sequence>
<dbReference type="InterPro" id="IPR036249">
    <property type="entry name" value="Thioredoxin-like_sf"/>
</dbReference>
<evidence type="ECO:0008006" key="6">
    <source>
        <dbReference type="Google" id="ProtNLM"/>
    </source>
</evidence>
<evidence type="ECO:0000313" key="4">
    <source>
        <dbReference type="EMBL" id="OBT91930.1"/>
    </source>
</evidence>
<proteinExistence type="inferred from homology"/>
<dbReference type="AlphaFoldDB" id="A0A1B8G7W9"/>
<dbReference type="SUPFAM" id="SSF47616">
    <property type="entry name" value="GST C-terminal domain-like"/>
    <property type="match status" value="1"/>
</dbReference>
<feature type="domain" description="GST C-terminal" evidence="3">
    <location>
        <begin position="85"/>
        <end position="212"/>
    </location>
</feature>
<evidence type="ECO:0000313" key="5">
    <source>
        <dbReference type="Proteomes" id="UP000091956"/>
    </source>
</evidence>
<dbReference type="SFLD" id="SFLDS00019">
    <property type="entry name" value="Glutathione_Transferase_(cytos"/>
    <property type="match status" value="1"/>
</dbReference>
<dbReference type="Pfam" id="PF02798">
    <property type="entry name" value="GST_N"/>
    <property type="match status" value="1"/>
</dbReference>
<dbReference type="InterPro" id="IPR004045">
    <property type="entry name" value="Glutathione_S-Trfase_N"/>
</dbReference>
<dbReference type="Proteomes" id="UP000091956">
    <property type="component" value="Unassembled WGS sequence"/>
</dbReference>
<dbReference type="PANTHER" id="PTHR44051">
    <property type="entry name" value="GLUTATHIONE S-TRANSFERASE-RELATED"/>
    <property type="match status" value="1"/>
</dbReference>
<dbReference type="CDD" id="cd03188">
    <property type="entry name" value="GST_C_Beta"/>
    <property type="match status" value="1"/>
</dbReference>
<dbReference type="Gene3D" id="1.20.1050.10">
    <property type="match status" value="1"/>
</dbReference>
<dbReference type="RefSeq" id="XP_059319268.1">
    <property type="nucleotide sequence ID" value="XM_059464107.1"/>
</dbReference>
<dbReference type="InterPro" id="IPR010987">
    <property type="entry name" value="Glutathione-S-Trfase_C-like"/>
</dbReference>
<dbReference type="PROSITE" id="PS50405">
    <property type="entry name" value="GST_CTER"/>
    <property type="match status" value="1"/>
</dbReference>
<reference evidence="5" key="2">
    <citation type="journal article" date="2018" name="Nat. Commun.">
        <title>Extreme sensitivity to ultraviolet light in the fungal pathogen causing white-nose syndrome of bats.</title>
        <authorList>
            <person name="Palmer J.M."/>
            <person name="Drees K.P."/>
            <person name="Foster J.T."/>
            <person name="Lindner D.L."/>
        </authorList>
    </citation>
    <scope>NUCLEOTIDE SEQUENCE [LARGE SCALE GENOMIC DNA]</scope>
    <source>
        <strain evidence="5">UAMH 10579</strain>
    </source>
</reference>
<keyword evidence="5" id="KW-1185">Reference proteome</keyword>
<organism evidence="4 5">
    <name type="scientific">Pseudogymnoascus verrucosus</name>
    <dbReference type="NCBI Taxonomy" id="342668"/>
    <lineage>
        <taxon>Eukaryota</taxon>
        <taxon>Fungi</taxon>
        <taxon>Dikarya</taxon>
        <taxon>Ascomycota</taxon>
        <taxon>Pezizomycotina</taxon>
        <taxon>Leotiomycetes</taxon>
        <taxon>Thelebolales</taxon>
        <taxon>Thelebolaceae</taxon>
        <taxon>Pseudogymnoascus</taxon>
    </lineage>
</organism>
<evidence type="ECO:0000259" key="2">
    <source>
        <dbReference type="PROSITE" id="PS50404"/>
    </source>
</evidence>
<accession>A0A1B8G7W9</accession>
<comment type="similarity">
    <text evidence="1">Belongs to the GST superfamily.</text>
</comment>
<evidence type="ECO:0000259" key="3">
    <source>
        <dbReference type="PROSITE" id="PS50405"/>
    </source>
</evidence>
<dbReference type="InterPro" id="IPR040079">
    <property type="entry name" value="Glutathione_S-Trfase"/>
</dbReference>
<dbReference type="InterPro" id="IPR036282">
    <property type="entry name" value="Glutathione-S-Trfase_C_sf"/>
</dbReference>
<gene>
    <name evidence="4" type="ORF">VE01_09906</name>
</gene>